<dbReference type="RefSeq" id="WP_015206757.1">
    <property type="nucleotide sequence ID" value="NC_019757.1"/>
</dbReference>
<proteinExistence type="predicted"/>
<keyword evidence="3" id="KW-1185">Reference proteome</keyword>
<dbReference type="AlphaFoldDB" id="K9WUN1"/>
<dbReference type="eggNOG" id="ENOG50335J6">
    <property type="taxonomic scope" value="Bacteria"/>
</dbReference>
<gene>
    <name evidence="2" type="ORF">Cylst_1199</name>
</gene>
<dbReference type="KEGG" id="csg:Cylst_1199"/>
<dbReference type="Pfam" id="PF18563">
    <property type="entry name" value="TubC_N"/>
    <property type="match status" value="1"/>
</dbReference>
<name>K9WUN1_9NOST</name>
<dbReference type="STRING" id="56107.Cylst_1199"/>
<dbReference type="OrthoDB" id="415559at2"/>
<reference evidence="2 3" key="1">
    <citation type="submission" date="2012-06" db="EMBL/GenBank/DDBJ databases">
        <title>Finished chromosome of genome of Cylindrospermum stagnale PCC 7417.</title>
        <authorList>
            <consortium name="US DOE Joint Genome Institute"/>
            <person name="Gugger M."/>
            <person name="Coursin T."/>
            <person name="Rippka R."/>
            <person name="Tandeau De Marsac N."/>
            <person name="Huntemann M."/>
            <person name="Wei C.-L."/>
            <person name="Han J."/>
            <person name="Detter J.C."/>
            <person name="Han C."/>
            <person name="Tapia R."/>
            <person name="Chen A."/>
            <person name="Kyrpides N."/>
            <person name="Mavromatis K."/>
            <person name="Markowitz V."/>
            <person name="Szeto E."/>
            <person name="Ivanova N."/>
            <person name="Pagani I."/>
            <person name="Pati A."/>
            <person name="Goodwin L."/>
            <person name="Nordberg H.P."/>
            <person name="Cantor M.N."/>
            <person name="Hua S.X."/>
            <person name="Woyke T."/>
            <person name="Kerfeld C.A."/>
        </authorList>
    </citation>
    <scope>NUCLEOTIDE SEQUENCE [LARGE SCALE GENOMIC DNA]</scope>
    <source>
        <strain evidence="2 3">PCC 7417</strain>
    </source>
</reference>
<sequence>MNASELLEKLNQQGVQLWVDNNKLNIRSPKGIITPEIQIELATRKAEILALLQATDIATKSASVPLSQGLSLQTIGRLISGFIGESPAGYQPPIINPKVMAQNLSVTFRPLPHGYKNEAIIKFRQELVNKLKVYGVKVLTWEEATTEFRYNITLPIINWNQSLKMKGVRAEVDAVIDIERPNSLLGKLGIFIAETLYTIYHKWLLKNREMSVVKIAKLSSWAEDHAAKYVEDPTNTQVIIITELDEKFVNPLLPYQEKINIGINTLVRTFSEIVIGVSADKISILNMNLSDSIFGQNEIENFVLKSLIPKVFVPIAPLLLSRFEVGQFNPHESNYAAKLVKLGQELASTGLFPPGFKLSEVIKRQSHRDIVNVIVNGRTGVSYGFVAYAEPPRYVGPLEITANEWETLLSVEGFSSNELRQNQQGRRYIKTIIAEETVFKQIPDIWLVSSRSGSNKTDLYLESDVIRIGLQDKLYLQLPAGVQPQMADIKPSYDIYVMLAISLAAALYTPELIKDGAPMVHFHGYPSFDWFKPNEYYVGVDNPSVPCGTYESGVLNFLGISNFANKQISNMDLISLVEPDHGTNFIAHDGEYLVERLKAGCVDKTIELGGKYFASLKANLAKN</sequence>
<dbReference type="Gene3D" id="1.10.10.1830">
    <property type="entry name" value="Non-ribosomal peptide synthase, adenylation domain"/>
    <property type="match status" value="1"/>
</dbReference>
<evidence type="ECO:0000313" key="3">
    <source>
        <dbReference type="Proteomes" id="UP000010475"/>
    </source>
</evidence>
<dbReference type="EMBL" id="CP003642">
    <property type="protein sequence ID" value="AFZ23501.1"/>
    <property type="molecule type" value="Genomic_DNA"/>
</dbReference>
<dbReference type="Proteomes" id="UP000010475">
    <property type="component" value="Chromosome"/>
</dbReference>
<dbReference type="PATRIC" id="fig|56107.3.peg.1353"/>
<feature type="domain" description="TubC N-terminal docking" evidence="1">
    <location>
        <begin position="5"/>
        <end position="53"/>
    </location>
</feature>
<dbReference type="InterPro" id="IPR044894">
    <property type="entry name" value="TubC_N_sf"/>
</dbReference>
<accession>K9WUN1</accession>
<evidence type="ECO:0000259" key="1">
    <source>
        <dbReference type="Pfam" id="PF18563"/>
    </source>
</evidence>
<protein>
    <recommendedName>
        <fullName evidence="1">TubC N-terminal docking domain-containing protein</fullName>
    </recommendedName>
</protein>
<dbReference type="HOGENOM" id="CLU_439317_0_0_3"/>
<evidence type="ECO:0000313" key="2">
    <source>
        <dbReference type="EMBL" id="AFZ23501.1"/>
    </source>
</evidence>
<organism evidence="2 3">
    <name type="scientific">Cylindrospermum stagnale PCC 7417</name>
    <dbReference type="NCBI Taxonomy" id="56107"/>
    <lineage>
        <taxon>Bacteria</taxon>
        <taxon>Bacillati</taxon>
        <taxon>Cyanobacteriota</taxon>
        <taxon>Cyanophyceae</taxon>
        <taxon>Nostocales</taxon>
        <taxon>Nostocaceae</taxon>
        <taxon>Cylindrospermum</taxon>
    </lineage>
</organism>
<dbReference type="InterPro" id="IPR041464">
    <property type="entry name" value="TubC_N"/>
</dbReference>